<evidence type="ECO:0000256" key="7">
    <source>
        <dbReference type="ARBA" id="ARBA00023016"/>
    </source>
</evidence>
<dbReference type="KEGG" id="sace:GIY23_21900"/>
<dbReference type="SUPFAM" id="SSF46565">
    <property type="entry name" value="Chaperone J-domain"/>
    <property type="match status" value="1"/>
</dbReference>
<evidence type="ECO:0000259" key="14">
    <source>
        <dbReference type="PROSITE" id="PS51188"/>
    </source>
</evidence>
<dbReference type="Proteomes" id="UP000371041">
    <property type="component" value="Chromosome"/>
</dbReference>
<dbReference type="GO" id="GO:0042026">
    <property type="term" value="P:protein refolding"/>
    <property type="evidence" value="ECO:0007669"/>
    <property type="project" value="TreeGrafter"/>
</dbReference>
<keyword evidence="16" id="KW-1185">Reference proteome</keyword>
<feature type="binding site" evidence="11">
    <location>
        <position position="222"/>
    </location>
    <ligand>
        <name>Zn(2+)</name>
        <dbReference type="ChEBI" id="CHEBI:29105"/>
        <label>2</label>
    </ligand>
</feature>
<keyword evidence="3 11" id="KW-0479">Metal-binding</keyword>
<evidence type="ECO:0000259" key="13">
    <source>
        <dbReference type="PROSITE" id="PS50076"/>
    </source>
</evidence>
<dbReference type="GO" id="GO:0008270">
    <property type="term" value="F:zinc ion binding"/>
    <property type="evidence" value="ECO:0007669"/>
    <property type="project" value="UniProtKB-UniRule"/>
</dbReference>
<name>A0A5Q3QAX4_9PSEU</name>
<evidence type="ECO:0000256" key="6">
    <source>
        <dbReference type="ARBA" id="ARBA00022833"/>
    </source>
</evidence>
<feature type="binding site" evidence="11">
    <location>
        <position position="225"/>
    </location>
    <ligand>
        <name>Zn(2+)</name>
        <dbReference type="ChEBI" id="CHEBI:29105"/>
        <label>2</label>
    </ligand>
</feature>
<keyword evidence="1 11" id="KW-0963">Cytoplasm</keyword>
<sequence>MSAREWLEKDFYAELGVSSDASADEIKKAYRKLARENHPDANPGNTKAENKFKAVSEAYGVLSDPEKRKQYDEARRLFGSGGFSGAGQGGGFGGFGGGGGAPGGFDLGDLFGAGGQGGGPGAGGIGDLFGGLFGGAGGRRGGGSATASRPKRGADIETEVRIDFAESVHGATVPLRLSSPATCTTCHGNGAKPGTTPRTCPTCSGGGMVTRNQGAFAFSEPCPDCRGRGTLIDDPCSECRGEGVSTRTRTLTVRIPPGVSDGQRIRLAGQGEPGRNGAGGGDLFVVVHVNAHPVFSRSGNDLTLTVPVTFPELTLGTTLTVPTLDSKVSLKVPAGTSSGRTLRVRGKGVGKKDGSSGDLLVTLQVAVPSKLDTKATEALQAYAEATADHDPRADLASLLGRAT</sequence>
<feature type="binding site" evidence="11">
    <location>
        <position position="239"/>
    </location>
    <ligand>
        <name>Zn(2+)</name>
        <dbReference type="ChEBI" id="CHEBI:29105"/>
        <label>1</label>
    </ligand>
</feature>
<dbReference type="NCBIfam" id="NF010872">
    <property type="entry name" value="PRK14279.1"/>
    <property type="match status" value="1"/>
</dbReference>
<feature type="binding site" evidence="11">
    <location>
        <position position="183"/>
    </location>
    <ligand>
        <name>Zn(2+)</name>
        <dbReference type="ChEBI" id="CHEBI:29105"/>
        <label>1</label>
    </ligand>
</feature>
<dbReference type="GO" id="GO:0031072">
    <property type="term" value="F:heat shock protein binding"/>
    <property type="evidence" value="ECO:0007669"/>
    <property type="project" value="InterPro"/>
</dbReference>
<dbReference type="NCBIfam" id="NF008035">
    <property type="entry name" value="PRK10767.1"/>
    <property type="match status" value="1"/>
</dbReference>
<comment type="subcellular location">
    <subcellularLocation>
        <location evidence="11">Cytoplasm</location>
    </subcellularLocation>
</comment>
<evidence type="ECO:0000256" key="3">
    <source>
        <dbReference type="ARBA" id="ARBA00022723"/>
    </source>
</evidence>
<dbReference type="CDD" id="cd06257">
    <property type="entry name" value="DnaJ"/>
    <property type="match status" value="1"/>
</dbReference>
<comment type="domain">
    <text evidence="11">The J domain is necessary and sufficient to stimulate DnaK ATPase activity. Zinc center 1 plays an important role in the autonomous, DnaK-independent chaperone activity of DnaJ. Zinc center 2 is essential for interaction with DnaK and for DnaJ activity.</text>
</comment>
<evidence type="ECO:0000256" key="4">
    <source>
        <dbReference type="ARBA" id="ARBA00022737"/>
    </source>
</evidence>
<feature type="zinc finger region" description="CR-type" evidence="12">
    <location>
        <begin position="170"/>
        <end position="248"/>
    </location>
</feature>
<protein>
    <recommendedName>
        <fullName evidence="10 11">Chaperone protein DnaJ</fullName>
    </recommendedName>
</protein>
<feature type="repeat" description="CXXCXGXG motif" evidence="11">
    <location>
        <begin position="183"/>
        <end position="190"/>
    </location>
</feature>
<feature type="binding site" evidence="11">
    <location>
        <position position="236"/>
    </location>
    <ligand>
        <name>Zn(2+)</name>
        <dbReference type="ChEBI" id="CHEBI:29105"/>
        <label>1</label>
    </ligand>
</feature>
<dbReference type="PROSITE" id="PS51188">
    <property type="entry name" value="ZF_CR"/>
    <property type="match status" value="1"/>
</dbReference>
<dbReference type="Gene3D" id="2.10.230.10">
    <property type="entry name" value="Heat shock protein DnaJ, cysteine-rich domain"/>
    <property type="match status" value="1"/>
</dbReference>
<accession>A0A5Q3QAX4</accession>
<dbReference type="GO" id="GO:0009408">
    <property type="term" value="P:response to heat"/>
    <property type="evidence" value="ECO:0007669"/>
    <property type="project" value="InterPro"/>
</dbReference>
<comment type="subunit">
    <text evidence="11">Homodimer.</text>
</comment>
<evidence type="ECO:0000256" key="9">
    <source>
        <dbReference type="ARBA" id="ARBA00061004"/>
    </source>
</evidence>
<dbReference type="Gene3D" id="1.10.287.110">
    <property type="entry name" value="DnaJ domain"/>
    <property type="match status" value="1"/>
</dbReference>
<dbReference type="SMART" id="SM00271">
    <property type="entry name" value="DnaJ"/>
    <property type="match status" value="1"/>
</dbReference>
<feature type="repeat" description="CXXCXGXG motif" evidence="11">
    <location>
        <begin position="236"/>
        <end position="243"/>
    </location>
</feature>
<keyword evidence="2 11" id="KW-0235">DNA replication</keyword>
<dbReference type="GO" id="GO:0005524">
    <property type="term" value="F:ATP binding"/>
    <property type="evidence" value="ECO:0007669"/>
    <property type="project" value="InterPro"/>
</dbReference>
<evidence type="ECO:0000256" key="8">
    <source>
        <dbReference type="ARBA" id="ARBA00023186"/>
    </source>
</evidence>
<dbReference type="Pfam" id="PF00226">
    <property type="entry name" value="DnaJ"/>
    <property type="match status" value="1"/>
</dbReference>
<dbReference type="Pfam" id="PF00684">
    <property type="entry name" value="DnaJ_CXXCXGXG"/>
    <property type="match status" value="1"/>
</dbReference>
<dbReference type="FunFam" id="2.60.260.20:FF:000005">
    <property type="entry name" value="Chaperone protein dnaJ 1, mitochondrial"/>
    <property type="match status" value="1"/>
</dbReference>
<dbReference type="SUPFAM" id="SSF57938">
    <property type="entry name" value="DnaJ/Hsp40 cysteine-rich domain"/>
    <property type="match status" value="1"/>
</dbReference>
<reference evidence="16" key="1">
    <citation type="submission" date="2019-11" db="EMBL/GenBank/DDBJ databases">
        <title>The complete genome sequence of Saccharopolyspora sp. E2A.</title>
        <authorList>
            <person name="Zhang G."/>
        </authorList>
    </citation>
    <scope>NUCLEOTIDE SEQUENCE [LARGE SCALE GENOMIC DNA]</scope>
    <source>
        <strain evidence="16">E2A</strain>
    </source>
</reference>
<gene>
    <name evidence="11 15" type="primary">dnaJ</name>
    <name evidence="15" type="ORF">GIY23_21900</name>
</gene>
<keyword evidence="4 11" id="KW-0677">Repeat</keyword>
<evidence type="ECO:0000256" key="10">
    <source>
        <dbReference type="ARBA" id="ARBA00067609"/>
    </source>
</evidence>
<proteinExistence type="inferred from homology"/>
<organism evidence="15 16">
    <name type="scientific">Allosaccharopolyspora coralli</name>
    <dbReference type="NCBI Taxonomy" id="2665642"/>
    <lineage>
        <taxon>Bacteria</taxon>
        <taxon>Bacillati</taxon>
        <taxon>Actinomycetota</taxon>
        <taxon>Actinomycetes</taxon>
        <taxon>Pseudonocardiales</taxon>
        <taxon>Pseudonocardiaceae</taxon>
        <taxon>Allosaccharopolyspora</taxon>
    </lineage>
</organism>
<dbReference type="HAMAP" id="MF_01152">
    <property type="entry name" value="DnaJ"/>
    <property type="match status" value="1"/>
</dbReference>
<evidence type="ECO:0000256" key="11">
    <source>
        <dbReference type="HAMAP-Rule" id="MF_01152"/>
    </source>
</evidence>
<dbReference type="InterPro" id="IPR012724">
    <property type="entry name" value="DnaJ"/>
</dbReference>
<feature type="repeat" description="CXXCXGXG motif" evidence="11">
    <location>
        <begin position="222"/>
        <end position="229"/>
    </location>
</feature>
<evidence type="ECO:0000313" key="16">
    <source>
        <dbReference type="Proteomes" id="UP000371041"/>
    </source>
</evidence>
<dbReference type="SUPFAM" id="SSF49493">
    <property type="entry name" value="HSP40/DnaJ peptide-binding domain"/>
    <property type="match status" value="2"/>
</dbReference>
<evidence type="ECO:0000313" key="15">
    <source>
        <dbReference type="EMBL" id="QGK71811.1"/>
    </source>
</evidence>
<dbReference type="InterPro" id="IPR036410">
    <property type="entry name" value="HSP_DnaJ_Cys-rich_dom_sf"/>
</dbReference>
<dbReference type="GO" id="GO:0005737">
    <property type="term" value="C:cytoplasm"/>
    <property type="evidence" value="ECO:0007669"/>
    <property type="project" value="UniProtKB-SubCell"/>
</dbReference>
<dbReference type="EMBL" id="CP045929">
    <property type="protein sequence ID" value="QGK71811.1"/>
    <property type="molecule type" value="Genomic_DNA"/>
</dbReference>
<keyword evidence="7 11" id="KW-0346">Stress response</keyword>
<keyword evidence="8 11" id="KW-0143">Chaperone</keyword>
<dbReference type="PRINTS" id="PR00625">
    <property type="entry name" value="JDOMAIN"/>
</dbReference>
<dbReference type="InterPro" id="IPR036869">
    <property type="entry name" value="J_dom_sf"/>
</dbReference>
<dbReference type="PANTHER" id="PTHR43096:SF54">
    <property type="entry name" value="CHAPERONE PROTEIN DNAJ 1"/>
    <property type="match status" value="1"/>
</dbReference>
<feature type="binding site" evidence="11">
    <location>
        <position position="186"/>
    </location>
    <ligand>
        <name>Zn(2+)</name>
        <dbReference type="ChEBI" id="CHEBI:29105"/>
        <label>1</label>
    </ligand>
</feature>
<dbReference type="InterPro" id="IPR001305">
    <property type="entry name" value="HSP_DnaJ_Cys-rich_dom"/>
</dbReference>
<dbReference type="GO" id="GO:0051082">
    <property type="term" value="F:unfolded protein binding"/>
    <property type="evidence" value="ECO:0007669"/>
    <property type="project" value="UniProtKB-UniRule"/>
</dbReference>
<dbReference type="Pfam" id="PF01556">
    <property type="entry name" value="DnaJ_C"/>
    <property type="match status" value="1"/>
</dbReference>
<feature type="domain" description="J" evidence="13">
    <location>
        <begin position="10"/>
        <end position="75"/>
    </location>
</feature>
<dbReference type="FunFam" id="2.10.230.10:FF:000002">
    <property type="entry name" value="Molecular chaperone DnaJ"/>
    <property type="match status" value="1"/>
</dbReference>
<dbReference type="Gene3D" id="2.60.260.20">
    <property type="entry name" value="Urease metallochaperone UreE, N-terminal domain"/>
    <property type="match status" value="2"/>
</dbReference>
<feature type="repeat" description="CXXCXGXG motif" evidence="11">
    <location>
        <begin position="200"/>
        <end position="207"/>
    </location>
</feature>
<comment type="cofactor">
    <cofactor evidence="11">
        <name>Zn(2+)</name>
        <dbReference type="ChEBI" id="CHEBI:29105"/>
    </cofactor>
    <text evidence="11">Binds 2 Zn(2+) ions per monomer.</text>
</comment>
<keyword evidence="6 11" id="KW-0862">Zinc</keyword>
<dbReference type="AlphaFoldDB" id="A0A5Q3QAX4"/>
<feature type="binding site" evidence="11">
    <location>
        <position position="200"/>
    </location>
    <ligand>
        <name>Zn(2+)</name>
        <dbReference type="ChEBI" id="CHEBI:29105"/>
        <label>2</label>
    </ligand>
</feature>
<evidence type="ECO:0000256" key="5">
    <source>
        <dbReference type="ARBA" id="ARBA00022771"/>
    </source>
</evidence>
<dbReference type="CDD" id="cd10719">
    <property type="entry name" value="DnaJ_zf"/>
    <property type="match status" value="1"/>
</dbReference>
<dbReference type="NCBIfam" id="TIGR02349">
    <property type="entry name" value="DnaJ_bact"/>
    <property type="match status" value="1"/>
</dbReference>
<feature type="domain" description="CR-type" evidence="14">
    <location>
        <begin position="170"/>
        <end position="248"/>
    </location>
</feature>
<keyword evidence="5 11" id="KW-0863">Zinc-finger</keyword>
<dbReference type="RefSeq" id="WP_154078379.1">
    <property type="nucleotide sequence ID" value="NZ_CP045929.1"/>
</dbReference>
<dbReference type="CDD" id="cd10747">
    <property type="entry name" value="DnaJ_C"/>
    <property type="match status" value="1"/>
</dbReference>
<dbReference type="PANTHER" id="PTHR43096">
    <property type="entry name" value="DNAJ HOMOLOG 1, MITOCHONDRIAL-RELATED"/>
    <property type="match status" value="1"/>
</dbReference>
<dbReference type="InterPro" id="IPR002939">
    <property type="entry name" value="DnaJ_C"/>
</dbReference>
<comment type="function">
    <text evidence="11">Participates actively in the response to hyperosmotic and heat shock by preventing the aggregation of stress-denatured proteins and by disaggregating proteins, also in an autonomous, DnaK-independent fashion. Unfolded proteins bind initially to DnaJ; upon interaction with the DnaJ-bound protein, DnaK hydrolyzes its bound ATP, resulting in the formation of a stable complex. GrpE releases ADP from DnaK; ATP binding to DnaK triggers the release of the substrate protein, thus completing the reaction cycle. Several rounds of ATP-dependent interactions between DnaJ, DnaK and GrpE are required for fully efficient folding. Also involved, together with DnaK and GrpE, in the DNA replication of plasmids through activation of initiation proteins.</text>
</comment>
<evidence type="ECO:0000256" key="1">
    <source>
        <dbReference type="ARBA" id="ARBA00022490"/>
    </source>
</evidence>
<comment type="similarity">
    <text evidence="9 11">Belongs to the DnaJ family.</text>
</comment>
<dbReference type="InterPro" id="IPR001623">
    <property type="entry name" value="DnaJ_domain"/>
</dbReference>
<feature type="binding site" evidence="11">
    <location>
        <position position="203"/>
    </location>
    <ligand>
        <name>Zn(2+)</name>
        <dbReference type="ChEBI" id="CHEBI:29105"/>
        <label>2</label>
    </ligand>
</feature>
<dbReference type="GO" id="GO:0006260">
    <property type="term" value="P:DNA replication"/>
    <property type="evidence" value="ECO:0007669"/>
    <property type="project" value="UniProtKB-KW"/>
</dbReference>
<dbReference type="InterPro" id="IPR008971">
    <property type="entry name" value="HSP40/DnaJ_pept-bd"/>
</dbReference>
<evidence type="ECO:0000256" key="2">
    <source>
        <dbReference type="ARBA" id="ARBA00022705"/>
    </source>
</evidence>
<dbReference type="PROSITE" id="PS50076">
    <property type="entry name" value="DNAJ_2"/>
    <property type="match status" value="1"/>
</dbReference>
<evidence type="ECO:0000256" key="12">
    <source>
        <dbReference type="PROSITE-ProRule" id="PRU00546"/>
    </source>
</evidence>